<organism evidence="3 4">
    <name type="scientific">Zobellia barbeyronii</name>
    <dbReference type="NCBI Taxonomy" id="2748009"/>
    <lineage>
        <taxon>Bacteria</taxon>
        <taxon>Pseudomonadati</taxon>
        <taxon>Bacteroidota</taxon>
        <taxon>Flavobacteriia</taxon>
        <taxon>Flavobacteriales</taxon>
        <taxon>Flavobacteriaceae</taxon>
        <taxon>Zobellia</taxon>
    </lineage>
</organism>
<keyword evidence="4" id="KW-1185">Reference proteome</keyword>
<evidence type="ECO:0000259" key="2">
    <source>
        <dbReference type="PROSITE" id="PS50206"/>
    </source>
</evidence>
<feature type="domain" description="Rhodanese" evidence="2">
    <location>
        <begin position="269"/>
        <end position="360"/>
    </location>
</feature>
<evidence type="ECO:0000313" key="4">
    <source>
        <dbReference type="Proteomes" id="UP000740413"/>
    </source>
</evidence>
<dbReference type="Pfam" id="PF00581">
    <property type="entry name" value="Rhodanese"/>
    <property type="match status" value="2"/>
</dbReference>
<dbReference type="CDD" id="cd07724">
    <property type="entry name" value="POD-like_MBL-fold"/>
    <property type="match status" value="1"/>
</dbReference>
<dbReference type="PANTHER" id="PTHR43084:SF1">
    <property type="entry name" value="PERSULFIDE DIOXYGENASE ETHE1, MITOCHONDRIAL"/>
    <property type="match status" value="1"/>
</dbReference>
<dbReference type="InterPro" id="IPR051682">
    <property type="entry name" value="Mito_Persulfide_Diox"/>
</dbReference>
<proteinExistence type="predicted"/>
<dbReference type="SUPFAM" id="SSF56281">
    <property type="entry name" value="Metallo-hydrolase/oxidoreductase"/>
    <property type="match status" value="1"/>
</dbReference>
<dbReference type="SUPFAM" id="SSF52821">
    <property type="entry name" value="Rhodanese/Cell cycle control phosphatase"/>
    <property type="match status" value="2"/>
</dbReference>
<dbReference type="InterPro" id="IPR001279">
    <property type="entry name" value="Metallo-B-lactamas"/>
</dbReference>
<evidence type="ECO:0000313" key="3">
    <source>
        <dbReference type="EMBL" id="MBT2162313.1"/>
    </source>
</evidence>
<dbReference type="PROSITE" id="PS50206">
    <property type="entry name" value="RHODANESE_3"/>
    <property type="match status" value="2"/>
</dbReference>
<dbReference type="SMART" id="SM00849">
    <property type="entry name" value="Lactamase_B"/>
    <property type="match status" value="1"/>
</dbReference>
<dbReference type="Gene3D" id="3.40.250.10">
    <property type="entry name" value="Rhodanese-like domain"/>
    <property type="match status" value="2"/>
</dbReference>
<name>A0ABS5WH66_9FLAO</name>
<dbReference type="InterPro" id="IPR001763">
    <property type="entry name" value="Rhodanese-like_dom"/>
</dbReference>
<comment type="caution">
    <text evidence="3">The sequence shown here is derived from an EMBL/GenBank/DDBJ whole genome shotgun (WGS) entry which is preliminary data.</text>
</comment>
<dbReference type="Gene3D" id="3.60.15.10">
    <property type="entry name" value="Ribonuclease Z/Hydroxyacylglutathione hydrolase-like"/>
    <property type="match status" value="1"/>
</dbReference>
<gene>
    <name evidence="3" type="ORF">HW347_13655</name>
</gene>
<dbReference type="Proteomes" id="UP000740413">
    <property type="component" value="Unassembled WGS sequence"/>
</dbReference>
<dbReference type="EMBL" id="JACATN010000004">
    <property type="protein sequence ID" value="MBT2162313.1"/>
    <property type="molecule type" value="Genomic_DNA"/>
</dbReference>
<dbReference type="SMART" id="SM00450">
    <property type="entry name" value="RHOD"/>
    <property type="match status" value="2"/>
</dbReference>
<evidence type="ECO:0000256" key="1">
    <source>
        <dbReference type="ARBA" id="ARBA00022723"/>
    </source>
</evidence>
<protein>
    <submittedName>
        <fullName evidence="3">MBL fold metallo-hydrolase</fullName>
    </submittedName>
</protein>
<keyword evidence="1" id="KW-0479">Metal-binding</keyword>
<reference evidence="4" key="2">
    <citation type="submission" date="2023-07" db="EMBL/GenBank/DDBJ databases">
        <title>Zobellia barbeyronii sp. nov., a new marine flavobacterium, isolated from green and red algae.</title>
        <authorList>
            <person name="Nedashkovskaya O.I."/>
            <person name="Otstavnykh N."/>
            <person name="Zhukova N."/>
            <person name="Guzev K."/>
            <person name="Chausova V."/>
            <person name="Tekutyeva L."/>
            <person name="Mikhailov V."/>
            <person name="Isaeva M."/>
        </authorList>
    </citation>
    <scope>NUCLEOTIDE SEQUENCE [LARGE SCALE GENOMIC DNA]</scope>
    <source>
        <strain evidence="4">KMM 6746</strain>
    </source>
</reference>
<dbReference type="RefSeq" id="WP_214612373.1">
    <property type="nucleotide sequence ID" value="NZ_JACATN010000004.1"/>
</dbReference>
<dbReference type="InterPro" id="IPR044528">
    <property type="entry name" value="POD-like_MBL-fold"/>
</dbReference>
<reference evidence="3 4" key="1">
    <citation type="submission" date="2020-06" db="EMBL/GenBank/DDBJ databases">
        <authorList>
            <person name="Isaeva M.P."/>
            <person name="Chernysheva N.Y."/>
        </authorList>
    </citation>
    <scope>NUCLEOTIDE SEQUENCE [LARGE SCALE GENOMIC DNA]</scope>
    <source>
        <strain evidence="3 4">KMM 6746</strain>
    </source>
</reference>
<dbReference type="InterPro" id="IPR036873">
    <property type="entry name" value="Rhodanese-like_dom_sf"/>
</dbReference>
<accession>A0ABS5WH66</accession>
<dbReference type="Pfam" id="PF00753">
    <property type="entry name" value="Lactamase_B"/>
    <property type="match status" value="1"/>
</dbReference>
<dbReference type="PANTHER" id="PTHR43084">
    <property type="entry name" value="PERSULFIDE DIOXYGENASE ETHE1"/>
    <property type="match status" value="1"/>
</dbReference>
<dbReference type="InterPro" id="IPR036866">
    <property type="entry name" value="RibonucZ/Hydroxyglut_hydro"/>
</dbReference>
<sequence>MKIEQIYTGCLAQGAYYIESKGEVAIIDPLREVHPYIERAEKDKAKIKYIFETHFHADFVSGHVTLSKETGAPIVYGPNADPTFEAIIAKDGQEFKIGDITIKALHTPGHTMESTTYLLKDENGKDHAIFSGDTLFLGDVGRPDLAQKAATMTQEDLAGILFDSLRNKIMPLSDDIIVYPAHGAGSACGKNMMKETVDTLGNQKKMNYALRADMTKEEFVEEVTDGLLPPPKYFPLNVKMNKEGYEDIADVLDRGTTELNPDAFELIANETGAVVLDVRPQKDFITGHIPRSIFIGLNGDFAPWVGALIADTKQPLLLVTPEGMEEEAVTRLSRVGFDATIGVLKGGFEAWKKAGKDYDTITSISAEEAKSKIENKEAEVFDVRKESEFLSEHVLGAVNTPLDGLNDYLSEFPKDKTFLVHCAGGYRSVIAESILKSRGIHNFIDIGGGFGALKKAEVPSSDYVCPTTL</sequence>
<dbReference type="CDD" id="cd00158">
    <property type="entry name" value="RHOD"/>
    <property type="match status" value="2"/>
</dbReference>
<feature type="domain" description="Rhodanese" evidence="2">
    <location>
        <begin position="374"/>
        <end position="462"/>
    </location>
</feature>